<organism evidence="1 2">
    <name type="scientific">Agromyces soli</name>
    <dbReference type="NCBI Taxonomy" id="659012"/>
    <lineage>
        <taxon>Bacteria</taxon>
        <taxon>Bacillati</taxon>
        <taxon>Actinomycetota</taxon>
        <taxon>Actinomycetes</taxon>
        <taxon>Micrococcales</taxon>
        <taxon>Microbacteriaceae</taxon>
        <taxon>Agromyces</taxon>
    </lineage>
</organism>
<protein>
    <recommendedName>
        <fullName evidence="3">SMI1/KNR4 family protein</fullName>
    </recommendedName>
</protein>
<proteinExistence type="predicted"/>
<name>A0ABY4B0J3_9MICO</name>
<sequence>MTTRAFVSAFRDALTRLASPPADQMRYLTALGTADLLDELALEFDGYFVPLAGELRRRAPRCESLCRRLDGMLDSDTLGWRFDDLGSDEWSEIRSVAVEAVVAFDEAYGGARMDRFDDAVSWGSATRTLSLFTFWPRSAGGAVPAIRFAPQPDSVRTYELEDLESFYPEFVCFEYDLRFSELPDEVEDALGAYLSQAVGAGAVIAWFGYEGTFHFANILTRSGARDIYGVADASGAELRVNETRRSPAEWADVIESFAFRAFGARPGGGRYLKWGE</sequence>
<reference evidence="1 2" key="1">
    <citation type="submission" date="2022-03" db="EMBL/GenBank/DDBJ databases">
        <title>Agromyces sp. isolated from the gut of P. brevitarsis seulensis larvae.</title>
        <authorList>
            <person name="Won M."/>
            <person name="Kwon S.-W."/>
        </authorList>
    </citation>
    <scope>NUCLEOTIDE SEQUENCE [LARGE SCALE GENOMIC DNA]</scope>
    <source>
        <strain evidence="1 2">KACC 16215</strain>
    </source>
</reference>
<dbReference type="EMBL" id="CP094533">
    <property type="protein sequence ID" value="UOE27531.1"/>
    <property type="molecule type" value="Genomic_DNA"/>
</dbReference>
<accession>A0ABY4B0J3</accession>
<gene>
    <name evidence="1" type="ORF">MTP13_07065</name>
</gene>
<dbReference type="Proteomes" id="UP000831304">
    <property type="component" value="Chromosome"/>
</dbReference>
<evidence type="ECO:0000313" key="1">
    <source>
        <dbReference type="EMBL" id="UOE27531.1"/>
    </source>
</evidence>
<keyword evidence="2" id="KW-1185">Reference proteome</keyword>
<evidence type="ECO:0008006" key="3">
    <source>
        <dbReference type="Google" id="ProtNLM"/>
    </source>
</evidence>
<evidence type="ECO:0000313" key="2">
    <source>
        <dbReference type="Proteomes" id="UP000831304"/>
    </source>
</evidence>
<dbReference type="RefSeq" id="WP_243570361.1">
    <property type="nucleotide sequence ID" value="NZ_BAAARD010000001.1"/>
</dbReference>